<comment type="cofactor">
    <cofactor evidence="1 6">
        <name>FAD</name>
        <dbReference type="ChEBI" id="CHEBI:57692"/>
    </cofactor>
</comment>
<dbReference type="SUPFAM" id="SSF56645">
    <property type="entry name" value="Acyl-CoA dehydrogenase NM domain-like"/>
    <property type="match status" value="1"/>
</dbReference>
<sequence length="374" mass="42262">MNFNLTEQQEMFQKEVRKFAETELTPVVDIMDKQNDFPHEIRPKFAAMDLYGIPFDPKYGGAGSDHVSLVLAMEEIAKVLAPLAIHMQLGNVTCDRFNKLGTEEQKKEYMIPICEGKKVVCFCFTEPDTGSNPKMIKTTARLDGDSYVLNGTKRFITNAPFADAALIFAKDDDGDISLFLVEADRKGFSTDKKMDKLGLRGTELSDVILDDVRIPRENLLGGKGGKFDALKDAMTIGKMCLSAQCVGLMQASLDEAIRYAMHRMHFDEPIFDLQAIHWLLAEMASRLEASRWLTYRAALLKDQGIGTIKDMAITKLFVTQTAVDVCRWGMQVHGAYGISKEYKIERLYRDAKMYELLEGTSEIQRELIVKRLPR</sequence>
<evidence type="ECO:0000313" key="10">
    <source>
        <dbReference type="EMBL" id="TET83096.1"/>
    </source>
</evidence>
<dbReference type="Gene3D" id="1.10.540.10">
    <property type="entry name" value="Acyl-CoA dehydrogenase/oxidase, N-terminal domain"/>
    <property type="match status" value="1"/>
</dbReference>
<evidence type="ECO:0000259" key="8">
    <source>
        <dbReference type="Pfam" id="PF02770"/>
    </source>
</evidence>
<evidence type="ECO:0000256" key="6">
    <source>
        <dbReference type="RuleBase" id="RU362125"/>
    </source>
</evidence>
<keyword evidence="4 6" id="KW-0274">FAD</keyword>
<dbReference type="PANTHER" id="PTHR43884">
    <property type="entry name" value="ACYL-COA DEHYDROGENASE"/>
    <property type="match status" value="1"/>
</dbReference>
<dbReference type="FunFam" id="1.20.140.10:FF:000001">
    <property type="entry name" value="Acyl-CoA dehydrogenase"/>
    <property type="match status" value="1"/>
</dbReference>
<dbReference type="InterPro" id="IPR036250">
    <property type="entry name" value="AcylCo_DH-like_C"/>
</dbReference>
<dbReference type="Gene3D" id="1.20.140.10">
    <property type="entry name" value="Butyryl-CoA Dehydrogenase, subunit A, domain 3"/>
    <property type="match status" value="1"/>
</dbReference>
<dbReference type="AlphaFoldDB" id="A0A523XUY5"/>
<evidence type="ECO:0000256" key="5">
    <source>
        <dbReference type="ARBA" id="ARBA00023002"/>
    </source>
</evidence>
<proteinExistence type="inferred from homology"/>
<evidence type="ECO:0000256" key="2">
    <source>
        <dbReference type="ARBA" id="ARBA00009347"/>
    </source>
</evidence>
<evidence type="ECO:0000259" key="7">
    <source>
        <dbReference type="Pfam" id="PF00441"/>
    </source>
</evidence>
<accession>A0A523XUY5</accession>
<dbReference type="InterPro" id="IPR013786">
    <property type="entry name" value="AcylCoA_DH/ox_N"/>
</dbReference>
<feature type="domain" description="Acyl-CoA dehydrogenase/oxidase C-terminal" evidence="7">
    <location>
        <begin position="228"/>
        <end position="372"/>
    </location>
</feature>
<evidence type="ECO:0000256" key="1">
    <source>
        <dbReference type="ARBA" id="ARBA00001974"/>
    </source>
</evidence>
<reference evidence="10 11" key="1">
    <citation type="submission" date="2019-03" db="EMBL/GenBank/DDBJ databases">
        <title>Metabolic potential of uncultured bacteria and archaea associated with petroleum seepage in deep-sea sediments.</title>
        <authorList>
            <person name="Dong X."/>
            <person name="Hubert C."/>
        </authorList>
    </citation>
    <scope>NUCLEOTIDE SEQUENCE [LARGE SCALE GENOMIC DNA]</scope>
    <source>
        <strain evidence="10">E29_bin36</strain>
    </source>
</reference>
<gene>
    <name evidence="10" type="ORF">E3J38_01070</name>
</gene>
<dbReference type="GO" id="GO:0050660">
    <property type="term" value="F:flavin adenine dinucleotide binding"/>
    <property type="evidence" value="ECO:0007669"/>
    <property type="project" value="InterPro"/>
</dbReference>
<dbReference type="InterPro" id="IPR037069">
    <property type="entry name" value="AcylCoA_DH/ox_N_sf"/>
</dbReference>
<dbReference type="GO" id="GO:0003995">
    <property type="term" value="F:acyl-CoA dehydrogenase activity"/>
    <property type="evidence" value="ECO:0007669"/>
    <property type="project" value="TreeGrafter"/>
</dbReference>
<evidence type="ECO:0000259" key="9">
    <source>
        <dbReference type="Pfam" id="PF02771"/>
    </source>
</evidence>
<dbReference type="Gene3D" id="2.40.110.10">
    <property type="entry name" value="Butyryl-CoA Dehydrogenase, subunit A, domain 2"/>
    <property type="match status" value="1"/>
</dbReference>
<dbReference type="PANTHER" id="PTHR43884:SF12">
    <property type="entry name" value="ISOVALERYL-COA DEHYDROGENASE, MITOCHONDRIAL-RELATED"/>
    <property type="match status" value="1"/>
</dbReference>
<keyword evidence="5 6" id="KW-0560">Oxidoreductase</keyword>
<dbReference type="FunFam" id="2.40.110.10:FF:000002">
    <property type="entry name" value="Acyl-CoA dehydrogenase fadE12"/>
    <property type="match status" value="1"/>
</dbReference>
<protein>
    <submittedName>
        <fullName evidence="10">Acyl-CoA dehydrogenase</fullName>
    </submittedName>
</protein>
<dbReference type="Pfam" id="PF02771">
    <property type="entry name" value="Acyl-CoA_dh_N"/>
    <property type="match status" value="1"/>
</dbReference>
<dbReference type="InterPro" id="IPR046373">
    <property type="entry name" value="Acyl-CoA_Oxase/DH_mid-dom_sf"/>
</dbReference>
<dbReference type="Pfam" id="PF02770">
    <property type="entry name" value="Acyl-CoA_dh_M"/>
    <property type="match status" value="1"/>
</dbReference>
<dbReference type="SUPFAM" id="SSF47203">
    <property type="entry name" value="Acyl-CoA dehydrogenase C-terminal domain-like"/>
    <property type="match status" value="1"/>
</dbReference>
<dbReference type="Pfam" id="PF00441">
    <property type="entry name" value="Acyl-CoA_dh_1"/>
    <property type="match status" value="1"/>
</dbReference>
<feature type="domain" description="Acyl-CoA oxidase/dehydrogenase middle" evidence="8">
    <location>
        <begin position="121"/>
        <end position="212"/>
    </location>
</feature>
<evidence type="ECO:0000256" key="3">
    <source>
        <dbReference type="ARBA" id="ARBA00022630"/>
    </source>
</evidence>
<dbReference type="InterPro" id="IPR006091">
    <property type="entry name" value="Acyl-CoA_Oxase/DH_mid-dom"/>
</dbReference>
<evidence type="ECO:0000313" key="11">
    <source>
        <dbReference type="Proteomes" id="UP000315534"/>
    </source>
</evidence>
<dbReference type="InterPro" id="IPR009075">
    <property type="entry name" value="AcylCo_DH/oxidase_C"/>
</dbReference>
<name>A0A523XUY5_UNCT6</name>
<evidence type="ECO:0000256" key="4">
    <source>
        <dbReference type="ARBA" id="ARBA00022827"/>
    </source>
</evidence>
<feature type="domain" description="Acyl-CoA dehydrogenase/oxidase N-terminal" evidence="9">
    <location>
        <begin position="6"/>
        <end position="117"/>
    </location>
</feature>
<dbReference type="InterPro" id="IPR009100">
    <property type="entry name" value="AcylCoA_DH/oxidase_NM_dom_sf"/>
</dbReference>
<comment type="caution">
    <text evidence="10">The sequence shown here is derived from an EMBL/GenBank/DDBJ whole genome shotgun (WGS) entry which is preliminary data.</text>
</comment>
<dbReference type="Proteomes" id="UP000315534">
    <property type="component" value="Unassembled WGS sequence"/>
</dbReference>
<keyword evidence="3 6" id="KW-0285">Flavoprotein</keyword>
<organism evidence="10 11">
    <name type="scientific">candidate division TA06 bacterium</name>
    <dbReference type="NCBI Taxonomy" id="2250710"/>
    <lineage>
        <taxon>Bacteria</taxon>
        <taxon>Bacteria division TA06</taxon>
    </lineage>
</organism>
<dbReference type="EMBL" id="SOIP01000063">
    <property type="protein sequence ID" value="TET83096.1"/>
    <property type="molecule type" value="Genomic_DNA"/>
</dbReference>
<dbReference type="FunFam" id="1.10.540.10:FF:000002">
    <property type="entry name" value="Acyl-CoA dehydrogenase FadE19"/>
    <property type="match status" value="1"/>
</dbReference>
<comment type="similarity">
    <text evidence="2 6">Belongs to the acyl-CoA dehydrogenase family.</text>
</comment>